<accession>A0AAD6MXH0</accession>
<comment type="caution">
    <text evidence="3">The sequence shown here is derived from an EMBL/GenBank/DDBJ whole genome shotgun (WGS) entry which is preliminary data.</text>
</comment>
<dbReference type="AlphaFoldDB" id="A0AAD6MXH0"/>
<organism evidence="3 4">
    <name type="scientific">Penicillium malachiteum</name>
    <dbReference type="NCBI Taxonomy" id="1324776"/>
    <lineage>
        <taxon>Eukaryota</taxon>
        <taxon>Fungi</taxon>
        <taxon>Dikarya</taxon>
        <taxon>Ascomycota</taxon>
        <taxon>Pezizomycotina</taxon>
        <taxon>Eurotiomycetes</taxon>
        <taxon>Eurotiomycetidae</taxon>
        <taxon>Eurotiales</taxon>
        <taxon>Aspergillaceae</taxon>
        <taxon>Penicillium</taxon>
    </lineage>
</organism>
<feature type="compositionally biased region" description="Low complexity" evidence="1">
    <location>
        <begin position="239"/>
        <end position="267"/>
    </location>
</feature>
<gene>
    <name evidence="3" type="ORF">N7493_004652</name>
</gene>
<keyword evidence="2" id="KW-0732">Signal</keyword>
<evidence type="ECO:0000256" key="2">
    <source>
        <dbReference type="SAM" id="SignalP"/>
    </source>
</evidence>
<feature type="signal peptide" evidence="2">
    <location>
        <begin position="1"/>
        <end position="20"/>
    </location>
</feature>
<evidence type="ECO:0000256" key="1">
    <source>
        <dbReference type="SAM" id="MobiDB-lite"/>
    </source>
</evidence>
<keyword evidence="4" id="KW-1185">Reference proteome</keyword>
<feature type="chain" id="PRO_5042268195" evidence="2">
    <location>
        <begin position="21"/>
        <end position="324"/>
    </location>
</feature>
<feature type="compositionally biased region" description="Low complexity" evidence="1">
    <location>
        <begin position="221"/>
        <end position="231"/>
    </location>
</feature>
<proteinExistence type="predicted"/>
<evidence type="ECO:0000313" key="3">
    <source>
        <dbReference type="EMBL" id="KAJ5728322.1"/>
    </source>
</evidence>
<feature type="compositionally biased region" description="Low complexity" evidence="1">
    <location>
        <begin position="275"/>
        <end position="300"/>
    </location>
</feature>
<evidence type="ECO:0000313" key="4">
    <source>
        <dbReference type="Proteomes" id="UP001215712"/>
    </source>
</evidence>
<sequence>MHFSSATALLAFSSISVTFAAPLANSQNDLNRRQINYQIVNVDGDSDSSAIPEVETVTAKSTVTAPGSPAVAQTVTVTATPSYTPSYKPSASPFPSSSTLVSHQAPPPGNSFIPEEQGFNGGFFRRGLNALGNPGHFAQNYVSSSSASWPTVPTLLAVRGAEGWYPSSSWTPSSSAVPTATPLVAREFGRWGPSGLVLSSSSSSVPTPSSPVIARQFQEDPSLTPSASPSVAPSPVPSPSLAARQFGAWGSSSSSAPSGTPYATPSTHVWARGYDSAPDAFPSSTPSSSASISPSATPSPVKGGEDHFAPSAEFSAPRFSSLLY</sequence>
<reference evidence="3" key="1">
    <citation type="journal article" date="2023" name="IMA Fungus">
        <title>Comparative genomic study of the Penicillium genus elucidates a diverse pangenome and 15 lateral gene transfer events.</title>
        <authorList>
            <person name="Petersen C."/>
            <person name="Sorensen T."/>
            <person name="Nielsen M.R."/>
            <person name="Sondergaard T.E."/>
            <person name="Sorensen J.L."/>
            <person name="Fitzpatrick D.A."/>
            <person name="Frisvad J.C."/>
            <person name="Nielsen K.L."/>
        </authorList>
    </citation>
    <scope>NUCLEOTIDE SEQUENCE</scope>
    <source>
        <strain evidence="3">IBT 17514</strain>
    </source>
</reference>
<name>A0AAD6MXH0_9EURO</name>
<protein>
    <submittedName>
        <fullName evidence="3">Uncharacterized protein</fullName>
    </submittedName>
</protein>
<feature type="region of interest" description="Disordered" evidence="1">
    <location>
        <begin position="219"/>
        <end position="324"/>
    </location>
</feature>
<dbReference type="EMBL" id="JAQJAN010000005">
    <property type="protein sequence ID" value="KAJ5728322.1"/>
    <property type="molecule type" value="Genomic_DNA"/>
</dbReference>
<dbReference type="Proteomes" id="UP001215712">
    <property type="component" value="Unassembled WGS sequence"/>
</dbReference>
<reference evidence="3" key="2">
    <citation type="submission" date="2023-01" db="EMBL/GenBank/DDBJ databases">
        <authorList>
            <person name="Petersen C."/>
        </authorList>
    </citation>
    <scope>NUCLEOTIDE SEQUENCE</scope>
    <source>
        <strain evidence="3">IBT 17514</strain>
    </source>
</reference>